<accession>A0A314UXR2</accession>
<evidence type="ECO:0000256" key="1">
    <source>
        <dbReference type="SAM" id="MobiDB-lite"/>
    </source>
</evidence>
<gene>
    <name evidence="2" type="ORF">Pyn_23038</name>
</gene>
<dbReference type="EMBL" id="PJQY01002857">
    <property type="protein sequence ID" value="PQM42210.1"/>
    <property type="molecule type" value="Genomic_DNA"/>
</dbReference>
<dbReference type="AlphaFoldDB" id="A0A314UXR2"/>
<organism evidence="2 3">
    <name type="scientific">Prunus yedoensis var. nudiflora</name>
    <dbReference type="NCBI Taxonomy" id="2094558"/>
    <lineage>
        <taxon>Eukaryota</taxon>
        <taxon>Viridiplantae</taxon>
        <taxon>Streptophyta</taxon>
        <taxon>Embryophyta</taxon>
        <taxon>Tracheophyta</taxon>
        <taxon>Spermatophyta</taxon>
        <taxon>Magnoliopsida</taxon>
        <taxon>eudicotyledons</taxon>
        <taxon>Gunneridae</taxon>
        <taxon>Pentapetalae</taxon>
        <taxon>rosids</taxon>
        <taxon>fabids</taxon>
        <taxon>Rosales</taxon>
        <taxon>Rosaceae</taxon>
        <taxon>Amygdaloideae</taxon>
        <taxon>Amygdaleae</taxon>
        <taxon>Prunus</taxon>
    </lineage>
</organism>
<dbReference type="Proteomes" id="UP000250321">
    <property type="component" value="Unassembled WGS sequence"/>
</dbReference>
<comment type="caution">
    <text evidence="2">The sequence shown here is derived from an EMBL/GenBank/DDBJ whole genome shotgun (WGS) entry which is preliminary data.</text>
</comment>
<name>A0A314UXR2_PRUYE</name>
<reference evidence="2 3" key="1">
    <citation type="submission" date="2018-02" db="EMBL/GenBank/DDBJ databases">
        <title>Draft genome of wild Prunus yedoensis var. nudiflora.</title>
        <authorList>
            <person name="Baek S."/>
            <person name="Kim J.-H."/>
            <person name="Choi K."/>
            <person name="Kim G.-B."/>
            <person name="Cho A."/>
            <person name="Jang H."/>
            <person name="Shin C.-H."/>
            <person name="Yu H.-J."/>
            <person name="Mun J.-H."/>
        </authorList>
    </citation>
    <scope>NUCLEOTIDE SEQUENCE [LARGE SCALE GENOMIC DNA]</scope>
    <source>
        <strain evidence="3">cv. Jeju island</strain>
        <tissue evidence="2">Leaf</tissue>
    </source>
</reference>
<keyword evidence="3" id="KW-1185">Reference proteome</keyword>
<protein>
    <submittedName>
        <fullName evidence="2">Uncharacterized protein</fullName>
    </submittedName>
</protein>
<sequence>MVPARGGQKRRVDESLPLDTGKRCAEGEPRRDIGKRPASASVPETGKRTSVDPVTGLLEP</sequence>
<evidence type="ECO:0000313" key="3">
    <source>
        <dbReference type="Proteomes" id="UP000250321"/>
    </source>
</evidence>
<feature type="region of interest" description="Disordered" evidence="1">
    <location>
        <begin position="1"/>
        <end position="60"/>
    </location>
</feature>
<feature type="compositionally biased region" description="Basic and acidic residues" evidence="1">
    <location>
        <begin position="10"/>
        <end position="35"/>
    </location>
</feature>
<proteinExistence type="predicted"/>
<evidence type="ECO:0000313" key="2">
    <source>
        <dbReference type="EMBL" id="PQM42210.1"/>
    </source>
</evidence>